<keyword evidence="2" id="KW-1185">Reference proteome</keyword>
<dbReference type="RefSeq" id="WP_390306531.1">
    <property type="nucleotide sequence ID" value="NZ_JBHRRZ010000017.1"/>
</dbReference>
<gene>
    <name evidence="1" type="ORF">ACFODW_11480</name>
</gene>
<comment type="caution">
    <text evidence="1">The sequence shown here is derived from an EMBL/GenBank/DDBJ whole genome shotgun (WGS) entry which is preliminary data.</text>
</comment>
<reference evidence="2" key="1">
    <citation type="journal article" date="2019" name="Int. J. Syst. Evol. Microbiol.">
        <title>The Global Catalogue of Microorganisms (GCM) 10K type strain sequencing project: providing services to taxonomists for standard genome sequencing and annotation.</title>
        <authorList>
            <consortium name="The Broad Institute Genomics Platform"/>
            <consortium name="The Broad Institute Genome Sequencing Center for Infectious Disease"/>
            <person name="Wu L."/>
            <person name="Ma J."/>
        </authorList>
    </citation>
    <scope>NUCLEOTIDE SEQUENCE [LARGE SCALE GENOMIC DNA]</scope>
    <source>
        <strain evidence="2">KCTC 13193</strain>
    </source>
</reference>
<proteinExistence type="predicted"/>
<dbReference type="EMBL" id="JBHRRZ010000017">
    <property type="protein sequence ID" value="MFC2948957.1"/>
    <property type="molecule type" value="Genomic_DNA"/>
</dbReference>
<sequence>MKSFIHLFEETQEELGRKLEEEEVEFLDWLYQRYIEEKTEKIS</sequence>
<evidence type="ECO:0000313" key="2">
    <source>
        <dbReference type="Proteomes" id="UP001595387"/>
    </source>
</evidence>
<accession>A0ABV7A7D8</accession>
<evidence type="ECO:0000313" key="1">
    <source>
        <dbReference type="EMBL" id="MFC2948957.1"/>
    </source>
</evidence>
<name>A0ABV7A7D8_9BACI</name>
<dbReference type="Proteomes" id="UP001595387">
    <property type="component" value="Unassembled WGS sequence"/>
</dbReference>
<protein>
    <submittedName>
        <fullName evidence="1">Uncharacterized protein</fullName>
    </submittedName>
</protein>
<organism evidence="1 2">
    <name type="scientific">Virgibacillus sediminis</name>
    <dbReference type="NCBI Taxonomy" id="202260"/>
    <lineage>
        <taxon>Bacteria</taxon>
        <taxon>Bacillati</taxon>
        <taxon>Bacillota</taxon>
        <taxon>Bacilli</taxon>
        <taxon>Bacillales</taxon>
        <taxon>Bacillaceae</taxon>
        <taxon>Virgibacillus</taxon>
    </lineage>
</organism>